<dbReference type="OrthoDB" id="44190at2157"/>
<name>A0A6N0NVF3_9CREN</name>
<organism evidence="1 2">
    <name type="scientific">Metallosphaera tengchongensis</name>
    <dbReference type="NCBI Taxonomy" id="1532350"/>
    <lineage>
        <taxon>Archaea</taxon>
        <taxon>Thermoproteota</taxon>
        <taxon>Thermoprotei</taxon>
        <taxon>Sulfolobales</taxon>
        <taxon>Sulfolobaceae</taxon>
        <taxon>Metallosphaera</taxon>
    </lineage>
</organism>
<proteinExistence type="predicted"/>
<accession>A0A6N0NVF3</accession>
<dbReference type="EMBL" id="CP049074">
    <property type="protein sequence ID" value="QKR00864.1"/>
    <property type="molecule type" value="Genomic_DNA"/>
</dbReference>
<dbReference type="Proteomes" id="UP000509301">
    <property type="component" value="Chromosome"/>
</dbReference>
<sequence>MGKMVITQDLPVEVTFNSSNSNTTFTSDNAVEVPSISYSQYRYAKVEEYGKAGLAVEFSGEYYTVESHDALVLIYRDRQGKICTIDIEFEDDSDEPKP</sequence>
<dbReference type="GeneID" id="55642505"/>
<keyword evidence="2" id="KW-1185">Reference proteome</keyword>
<evidence type="ECO:0000313" key="2">
    <source>
        <dbReference type="Proteomes" id="UP000509301"/>
    </source>
</evidence>
<gene>
    <name evidence="1" type="ORF">GWK48_11140</name>
</gene>
<protein>
    <submittedName>
        <fullName evidence="1">Uncharacterized protein</fullName>
    </submittedName>
</protein>
<evidence type="ECO:0000313" key="1">
    <source>
        <dbReference type="EMBL" id="QKR00864.1"/>
    </source>
</evidence>
<dbReference type="RefSeq" id="WP_174632286.1">
    <property type="nucleotide sequence ID" value="NZ_CP049074.1"/>
</dbReference>
<dbReference type="KEGG" id="mten:GWK48_11140"/>
<dbReference type="AlphaFoldDB" id="A0A6N0NVF3"/>
<reference evidence="1 2" key="1">
    <citation type="submission" date="2020-02" db="EMBL/GenBank/DDBJ databases">
        <title>Comparative genome analysis reveals the metabolism and evolution of the thermophilic archaeal genus Metallosphaera.</title>
        <authorList>
            <person name="Jiang C."/>
        </authorList>
    </citation>
    <scope>NUCLEOTIDE SEQUENCE [LARGE SCALE GENOMIC DNA]</scope>
    <source>
        <strain evidence="1 2">Ric-A</strain>
    </source>
</reference>